<sequence>MKIIYNIAGLYNAGGMERVLTNKANYLAGAGHQVIIVTTDQKSRNPYFDLNEAVEQIDLNINYDSIQRLGLVSKVIAYRRKQRLHKSKLESVLKELKGDIVISMFDHDVSFLYKIKDGSKKLLEIHFSRYKRVQYGRKGVWGIIDQLRSKKDVYLAQKYDRFIVLTEEDKHYWGSLKNIEVIPNANSFSPKEVSNLDKKVAVAIGRLDYQKGFDDLIKIWAMVQPIFPDWRLHIYGEGRLESDLQMLIERLNMKSAIQLNKPTKNIEEVYLGSSVYLMTSRYEGLPMALLEAQACGLPLLSYACKCGPRDIIEQGRNGYWVEQGDQIKFGERLRELLNSDSLRREMGEAAKVMSMRFSEKVVMEHWGNVFSEVLKERK</sequence>
<organism evidence="3 4">
    <name type="scientific">Sphingobacterium tabacisoli</name>
    <dbReference type="NCBI Taxonomy" id="2044855"/>
    <lineage>
        <taxon>Bacteria</taxon>
        <taxon>Pseudomonadati</taxon>
        <taxon>Bacteroidota</taxon>
        <taxon>Sphingobacteriia</taxon>
        <taxon>Sphingobacteriales</taxon>
        <taxon>Sphingobacteriaceae</taxon>
        <taxon>Sphingobacterium</taxon>
    </lineage>
</organism>
<evidence type="ECO:0000313" key="4">
    <source>
        <dbReference type="Proteomes" id="UP001597440"/>
    </source>
</evidence>
<dbReference type="InterPro" id="IPR028098">
    <property type="entry name" value="Glyco_trans_4-like_N"/>
</dbReference>
<dbReference type="RefSeq" id="WP_210354568.1">
    <property type="nucleotide sequence ID" value="NZ_JAEQMU010000002.1"/>
</dbReference>
<feature type="domain" description="Glycosyltransferase subfamily 4-like N-terminal" evidence="2">
    <location>
        <begin position="14"/>
        <end position="184"/>
    </location>
</feature>
<dbReference type="EMBL" id="JBHULD010000025">
    <property type="protein sequence ID" value="MFD2557054.1"/>
    <property type="molecule type" value="Genomic_DNA"/>
</dbReference>
<protein>
    <submittedName>
        <fullName evidence="3">Glycosyltransferase family 4 protein</fullName>
        <ecNumber evidence="3">2.4.-.-</ecNumber>
    </submittedName>
</protein>
<dbReference type="PANTHER" id="PTHR12526:SF630">
    <property type="entry name" value="GLYCOSYLTRANSFERASE"/>
    <property type="match status" value="1"/>
</dbReference>
<keyword evidence="3" id="KW-0808">Transferase</keyword>
<dbReference type="Pfam" id="PF00534">
    <property type="entry name" value="Glycos_transf_1"/>
    <property type="match status" value="1"/>
</dbReference>
<dbReference type="Proteomes" id="UP001597440">
    <property type="component" value="Unassembled WGS sequence"/>
</dbReference>
<dbReference type="CDD" id="cd03820">
    <property type="entry name" value="GT4_AmsD-like"/>
    <property type="match status" value="1"/>
</dbReference>
<comment type="caution">
    <text evidence="3">The sequence shown here is derived from an EMBL/GenBank/DDBJ whole genome shotgun (WGS) entry which is preliminary data.</text>
</comment>
<reference evidence="4" key="1">
    <citation type="journal article" date="2019" name="Int. J. Syst. Evol. Microbiol.">
        <title>The Global Catalogue of Microorganisms (GCM) 10K type strain sequencing project: providing services to taxonomists for standard genome sequencing and annotation.</title>
        <authorList>
            <consortium name="The Broad Institute Genomics Platform"/>
            <consortium name="The Broad Institute Genome Sequencing Center for Infectious Disease"/>
            <person name="Wu L."/>
            <person name="Ma J."/>
        </authorList>
    </citation>
    <scope>NUCLEOTIDE SEQUENCE [LARGE SCALE GENOMIC DNA]</scope>
    <source>
        <strain evidence="4">KCTC 52298</strain>
    </source>
</reference>
<name>A0ABW5L7B5_9SPHI</name>
<evidence type="ECO:0000313" key="3">
    <source>
        <dbReference type="EMBL" id="MFD2557054.1"/>
    </source>
</evidence>
<evidence type="ECO:0000259" key="1">
    <source>
        <dbReference type="Pfam" id="PF00534"/>
    </source>
</evidence>
<accession>A0ABW5L7B5</accession>
<gene>
    <name evidence="3" type="ORF">ACFSQW_21870</name>
</gene>
<dbReference type="EC" id="2.4.-.-" evidence="3"/>
<keyword evidence="3" id="KW-0328">Glycosyltransferase</keyword>
<feature type="domain" description="Glycosyl transferase family 1" evidence="1">
    <location>
        <begin position="189"/>
        <end position="351"/>
    </location>
</feature>
<keyword evidence="4" id="KW-1185">Reference proteome</keyword>
<dbReference type="Gene3D" id="3.40.50.2000">
    <property type="entry name" value="Glycogen Phosphorylase B"/>
    <property type="match status" value="2"/>
</dbReference>
<dbReference type="InterPro" id="IPR001296">
    <property type="entry name" value="Glyco_trans_1"/>
</dbReference>
<proteinExistence type="predicted"/>
<dbReference type="PANTHER" id="PTHR12526">
    <property type="entry name" value="GLYCOSYLTRANSFERASE"/>
    <property type="match status" value="1"/>
</dbReference>
<dbReference type="GO" id="GO:0016757">
    <property type="term" value="F:glycosyltransferase activity"/>
    <property type="evidence" value="ECO:0007669"/>
    <property type="project" value="UniProtKB-KW"/>
</dbReference>
<evidence type="ECO:0000259" key="2">
    <source>
        <dbReference type="Pfam" id="PF13439"/>
    </source>
</evidence>
<dbReference type="SUPFAM" id="SSF53756">
    <property type="entry name" value="UDP-Glycosyltransferase/glycogen phosphorylase"/>
    <property type="match status" value="1"/>
</dbReference>
<dbReference type="Pfam" id="PF13439">
    <property type="entry name" value="Glyco_transf_4"/>
    <property type="match status" value="1"/>
</dbReference>